<name>A0A409XCA2_PSICY</name>
<dbReference type="Gene3D" id="3.60.130.30">
    <property type="match status" value="1"/>
</dbReference>
<evidence type="ECO:0000313" key="2">
    <source>
        <dbReference type="Proteomes" id="UP000283269"/>
    </source>
</evidence>
<dbReference type="EMBL" id="NHYD01002081">
    <property type="protein sequence ID" value="PPQ88428.1"/>
    <property type="molecule type" value="Genomic_DNA"/>
</dbReference>
<proteinExistence type="predicted"/>
<gene>
    <name evidence="1" type="ORF">CVT25_011544</name>
</gene>
<evidence type="ECO:0008006" key="3">
    <source>
        <dbReference type="Google" id="ProtNLM"/>
    </source>
</evidence>
<accession>A0A409XCA2</accession>
<keyword evidence="2" id="KW-1185">Reference proteome</keyword>
<protein>
    <recommendedName>
        <fullName evidence="3">Prolyl 4-hydroxylase alpha subunit Fe(2+) 2OG dioxygenase domain-containing protein</fullName>
    </recommendedName>
</protein>
<evidence type="ECO:0000313" key="1">
    <source>
        <dbReference type="EMBL" id="PPQ88428.1"/>
    </source>
</evidence>
<dbReference type="AlphaFoldDB" id="A0A409XCA2"/>
<comment type="caution">
    <text evidence="1">The sequence shown here is derived from an EMBL/GenBank/DDBJ whole genome shotgun (WGS) entry which is preliminary data.</text>
</comment>
<dbReference type="OrthoDB" id="3202607at2759"/>
<sequence>MNLKNQGENKDVVNELNSMSCFQRIAGFGSAVMKHRAPALYAHYVEKLGKLYRENPELKRPFLSSVFSAVTYNLGPHTACYRHRDSSNLPFGWCAVTSLGSFDYKKGGHLILWDCRLVIEFPPGATILLPSAVVVHSNVSISSEERRYSFVQYSAGALFRWVENNNQKAVDYYATLSSNQRDEQEQKNSERWKLGLSLLPVVDLPISHNVDVLSSVM</sequence>
<dbReference type="InParanoid" id="A0A409XCA2"/>
<reference evidence="1 2" key="1">
    <citation type="journal article" date="2018" name="Evol. Lett.">
        <title>Horizontal gene cluster transfer increased hallucinogenic mushroom diversity.</title>
        <authorList>
            <person name="Reynolds H.T."/>
            <person name="Vijayakumar V."/>
            <person name="Gluck-Thaler E."/>
            <person name="Korotkin H.B."/>
            <person name="Matheny P.B."/>
            <person name="Slot J.C."/>
        </authorList>
    </citation>
    <scope>NUCLEOTIDE SEQUENCE [LARGE SCALE GENOMIC DNA]</scope>
    <source>
        <strain evidence="1 2">2631</strain>
    </source>
</reference>
<dbReference type="Proteomes" id="UP000283269">
    <property type="component" value="Unassembled WGS sequence"/>
</dbReference>
<organism evidence="1 2">
    <name type="scientific">Psilocybe cyanescens</name>
    <dbReference type="NCBI Taxonomy" id="93625"/>
    <lineage>
        <taxon>Eukaryota</taxon>
        <taxon>Fungi</taxon>
        <taxon>Dikarya</taxon>
        <taxon>Basidiomycota</taxon>
        <taxon>Agaricomycotina</taxon>
        <taxon>Agaricomycetes</taxon>
        <taxon>Agaricomycetidae</taxon>
        <taxon>Agaricales</taxon>
        <taxon>Agaricineae</taxon>
        <taxon>Strophariaceae</taxon>
        <taxon>Psilocybe</taxon>
    </lineage>
</organism>